<dbReference type="HOGENOM" id="CLU_2958881_0_0_11"/>
<gene>
    <name evidence="1" type="ORF">SIRAN9906</name>
</gene>
<reference evidence="1" key="1">
    <citation type="submission" date="2014-05" db="EMBL/GenBank/DDBJ databases">
        <authorList>
            <person name="Horn Fabian"/>
        </authorList>
    </citation>
    <scope>NUCLEOTIDE SEQUENCE</scope>
</reference>
<dbReference type="AlphaFoldDB" id="A0A061A538"/>
<sequence length="59" mass="6300">MLFSTVHVDSPTVNGLRDVFEMAVQSEVGGVSGSRQLDPRLGLAKMTFSIDSRSGCVLT</sequence>
<evidence type="ECO:0000313" key="1">
    <source>
        <dbReference type="EMBL" id="CDR17943.1"/>
    </source>
</evidence>
<organism evidence="1">
    <name type="scientific">Streptomyces iranensis</name>
    <dbReference type="NCBI Taxonomy" id="576784"/>
    <lineage>
        <taxon>Bacteria</taxon>
        <taxon>Bacillati</taxon>
        <taxon>Actinomycetota</taxon>
        <taxon>Actinomycetes</taxon>
        <taxon>Kitasatosporales</taxon>
        <taxon>Streptomycetaceae</taxon>
        <taxon>Streptomyces</taxon>
        <taxon>Streptomyces violaceusniger group</taxon>
    </lineage>
</organism>
<proteinExistence type="predicted"/>
<name>A0A061A538_9ACTN</name>
<dbReference type="GeneID" id="32470289"/>
<dbReference type="PATRIC" id="fig|576784.4.peg.10180"/>
<accession>A0A061A538</accession>
<dbReference type="EMBL" id="LK022848">
    <property type="protein sequence ID" value="CDR17943.1"/>
    <property type="molecule type" value="Genomic_DNA"/>
</dbReference>
<protein>
    <submittedName>
        <fullName evidence="1">Uncharacterized protein</fullName>
    </submittedName>
</protein>